<dbReference type="AlphaFoldDB" id="C8PGL8"/>
<dbReference type="ESTHER" id="9prot-c8pgl8">
    <property type="family name" value="6_AlphaBeta_hydrolase"/>
</dbReference>
<dbReference type="eggNOG" id="COG0412">
    <property type="taxonomic scope" value="Bacteria"/>
</dbReference>
<gene>
    <name evidence="2" type="ORF">CAMGR0001_1013</name>
</gene>
<keyword evidence="3" id="KW-1185">Reference proteome</keyword>
<dbReference type="OrthoDB" id="9814966at2"/>
<dbReference type="InterPro" id="IPR000073">
    <property type="entry name" value="AB_hydrolase_1"/>
</dbReference>
<dbReference type="STRING" id="824.CGRAC_1083"/>
<accession>C8PGL8</accession>
<comment type="caution">
    <text evidence="2">The sequence shown here is derived from an EMBL/GenBank/DDBJ whole genome shotgun (WGS) entry which is preliminary data.</text>
</comment>
<proteinExistence type="predicted"/>
<name>C8PGL8_9BACT</name>
<dbReference type="InterPro" id="IPR052897">
    <property type="entry name" value="Sec-Metab_Biosynth_Hydrolase"/>
</dbReference>
<dbReference type="SUPFAM" id="SSF53474">
    <property type="entry name" value="alpha/beta-Hydrolases"/>
    <property type="match status" value="1"/>
</dbReference>
<dbReference type="PANTHER" id="PTHR37017:SF11">
    <property type="entry name" value="ESTERASE_LIPASE_THIOESTERASE DOMAIN-CONTAINING PROTEIN"/>
    <property type="match status" value="1"/>
</dbReference>
<dbReference type="Pfam" id="PF12697">
    <property type="entry name" value="Abhydrolase_6"/>
    <property type="match status" value="1"/>
</dbReference>
<evidence type="ECO:0000259" key="1">
    <source>
        <dbReference type="Pfam" id="PF12697"/>
    </source>
</evidence>
<reference evidence="2 3" key="1">
    <citation type="submission" date="2009-07" db="EMBL/GenBank/DDBJ databases">
        <authorList>
            <person name="Madupu R."/>
            <person name="Sebastian Y."/>
            <person name="Durkin A.S."/>
            <person name="Torralba M."/>
            <person name="Methe B."/>
            <person name="Sutton G.G."/>
            <person name="Strausberg R.L."/>
            <person name="Nelson K.E."/>
        </authorList>
    </citation>
    <scope>NUCLEOTIDE SEQUENCE [LARGE SCALE GENOMIC DNA]</scope>
    <source>
        <strain evidence="2 3">RM3268</strain>
    </source>
</reference>
<feature type="domain" description="AB hydrolase-1" evidence="1">
    <location>
        <begin position="5"/>
        <end position="215"/>
    </location>
</feature>
<dbReference type="Proteomes" id="UP000005709">
    <property type="component" value="Unassembled WGS sequence"/>
</dbReference>
<protein>
    <recommendedName>
        <fullName evidence="1">AB hydrolase-1 domain-containing protein</fullName>
    </recommendedName>
</protein>
<dbReference type="Gene3D" id="3.40.50.1820">
    <property type="entry name" value="alpha/beta hydrolase"/>
    <property type="match status" value="1"/>
</dbReference>
<dbReference type="EMBL" id="ACYG01000019">
    <property type="protein sequence ID" value="EEV18256.1"/>
    <property type="molecule type" value="Genomic_DNA"/>
</dbReference>
<evidence type="ECO:0000313" key="2">
    <source>
        <dbReference type="EMBL" id="EEV18256.1"/>
    </source>
</evidence>
<dbReference type="RefSeq" id="WP_005870621.1">
    <property type="nucleotide sequence ID" value="NZ_ACYG01000019.1"/>
</dbReference>
<dbReference type="InterPro" id="IPR029058">
    <property type="entry name" value="AB_hydrolase_fold"/>
</dbReference>
<sequence>MIKNIILVHGAFADGSCYAEVIRRLQATGLNALAVQNPLTSLAADAQSISRKLDRLRGRALLVGHSWGGVPITHVGRHVNVAALLYLSAIVPDSRESAADALTRQNAPMEGLSPDANGEIVLSAEAFAHMMANDLPAEQSRVLAAVQTPMNAAAFADKIGAAAWCYKPSYYLLTENDNALPFAVQQRFAEQIGAKTRKIHSGHLSMISNPNAVAAWIAEIVTSI</sequence>
<organism evidence="2 3">
    <name type="scientific">Campylobacter gracilis RM3268</name>
    <dbReference type="NCBI Taxonomy" id="553220"/>
    <lineage>
        <taxon>Bacteria</taxon>
        <taxon>Pseudomonadati</taxon>
        <taxon>Campylobacterota</taxon>
        <taxon>Epsilonproteobacteria</taxon>
        <taxon>Campylobacterales</taxon>
        <taxon>Campylobacteraceae</taxon>
        <taxon>Campylobacter</taxon>
    </lineage>
</organism>
<dbReference type="PANTHER" id="PTHR37017">
    <property type="entry name" value="AB HYDROLASE-1 DOMAIN-CONTAINING PROTEIN-RELATED"/>
    <property type="match status" value="1"/>
</dbReference>
<evidence type="ECO:0000313" key="3">
    <source>
        <dbReference type="Proteomes" id="UP000005709"/>
    </source>
</evidence>